<gene>
    <name evidence="3" type="ORF">H6G81_17705</name>
</gene>
<dbReference type="Pfam" id="PF13091">
    <property type="entry name" value="PLDc_2"/>
    <property type="match status" value="1"/>
</dbReference>
<feature type="coiled-coil region" evidence="1">
    <location>
        <begin position="304"/>
        <end position="354"/>
    </location>
</feature>
<name>A0ABR8GS86_9CYAN</name>
<keyword evidence="1" id="KW-0175">Coiled coil</keyword>
<sequence length="520" mass="59447">MILNEITPLTADELRRYNNRAGFDLVGCKAVGLPVYKITVQALTQLRKPIPPIEEYVLKAIDAGLSSEEDIGAFLGIEKPIIKDAMVNLRMSENIDLIAPDGSLMQVWKLTKKGVTTLRDAKIIVPEERTFDINFDGLLRYPCWYGRFESYFFKPKDLRAKGIIEIEAFPNKPPELSDIKIKDVDVIIRQIEGASKAKFKEERDLLALKAIEGRQRLFQPALALLYKAKDSDDVQVAFVIDGVLSSEHEAAFARSNGVKKLRIVETLKESSPRKLAEEVLGRNFVALAPLQKIEAIKEEVYTAQAKIEAQIEITQNSLEQTENEEEKIILEQQLQSAQQKIEQLQTQLNSLLTSVPMRWLEMYEHRPLLEEALRNTKDRLMIISPWIRASSVNKQFFTDFENLLKRGVQVYIGYGLGEEDNDKKYPADIQAEKTIQQLASQYKNNFQLKRLGDTHAKILISDTKFAVTTSFNWLSFRGASDRTFRDERGTLVSDPQKINELFDSYRKRFDESIVGRKVIL</sequence>
<keyword evidence="4" id="KW-1185">Reference proteome</keyword>
<evidence type="ECO:0000259" key="2">
    <source>
        <dbReference type="Pfam" id="PF13091"/>
    </source>
</evidence>
<dbReference type="InterPro" id="IPR025202">
    <property type="entry name" value="PLD-like_dom"/>
</dbReference>
<dbReference type="EMBL" id="JACJTA010000038">
    <property type="protein sequence ID" value="MBD2606315.1"/>
    <property type="molecule type" value="Genomic_DNA"/>
</dbReference>
<evidence type="ECO:0000313" key="3">
    <source>
        <dbReference type="EMBL" id="MBD2606315.1"/>
    </source>
</evidence>
<feature type="domain" description="Phospholipase D-like" evidence="2">
    <location>
        <begin position="371"/>
        <end position="505"/>
    </location>
</feature>
<comment type="caution">
    <text evidence="3">The sequence shown here is derived from an EMBL/GenBank/DDBJ whole genome shotgun (WGS) entry which is preliminary data.</text>
</comment>
<proteinExistence type="predicted"/>
<dbReference type="SUPFAM" id="SSF56024">
    <property type="entry name" value="Phospholipase D/nuclease"/>
    <property type="match status" value="1"/>
</dbReference>
<reference evidence="3 4" key="1">
    <citation type="journal article" date="2020" name="ISME J.">
        <title>Comparative genomics reveals insights into cyanobacterial evolution and habitat adaptation.</title>
        <authorList>
            <person name="Chen M.Y."/>
            <person name="Teng W.K."/>
            <person name="Zhao L."/>
            <person name="Hu C.X."/>
            <person name="Zhou Y.K."/>
            <person name="Han B.P."/>
            <person name="Song L.R."/>
            <person name="Shu W.S."/>
        </authorList>
    </citation>
    <scope>NUCLEOTIDE SEQUENCE [LARGE SCALE GENOMIC DNA]</scope>
    <source>
        <strain evidence="3 4">FACHB-248</strain>
    </source>
</reference>
<dbReference type="Proteomes" id="UP000660380">
    <property type="component" value="Unassembled WGS sequence"/>
</dbReference>
<evidence type="ECO:0000313" key="4">
    <source>
        <dbReference type="Proteomes" id="UP000660380"/>
    </source>
</evidence>
<organism evidence="3 4">
    <name type="scientific">Scytonema hofmannii FACHB-248</name>
    <dbReference type="NCBI Taxonomy" id="1842502"/>
    <lineage>
        <taxon>Bacteria</taxon>
        <taxon>Bacillati</taxon>
        <taxon>Cyanobacteriota</taxon>
        <taxon>Cyanophyceae</taxon>
        <taxon>Nostocales</taxon>
        <taxon>Scytonemataceae</taxon>
        <taxon>Scytonema</taxon>
    </lineage>
</organism>
<evidence type="ECO:0000256" key="1">
    <source>
        <dbReference type="SAM" id="Coils"/>
    </source>
</evidence>
<protein>
    <recommendedName>
        <fullName evidence="2">Phospholipase D-like domain-containing protein</fullName>
    </recommendedName>
</protein>
<accession>A0ABR8GS86</accession>
<dbReference type="CDD" id="cd09133">
    <property type="entry name" value="PLDc_unchar5"/>
    <property type="match status" value="1"/>
</dbReference>
<dbReference type="RefSeq" id="WP_029630744.1">
    <property type="nucleotide sequence ID" value="NZ_JACJTA010000038.1"/>
</dbReference>
<dbReference type="Gene3D" id="3.30.870.10">
    <property type="entry name" value="Endonuclease Chain A"/>
    <property type="match status" value="1"/>
</dbReference>